<evidence type="ECO:0000256" key="2">
    <source>
        <dbReference type="ARBA" id="ARBA00023136"/>
    </source>
</evidence>
<dbReference type="RefSeq" id="WP_268918166.1">
    <property type="nucleotide sequence ID" value="NZ_JAPTMY010000031.1"/>
</dbReference>
<keyword evidence="2" id="KW-0472">Membrane</keyword>
<keyword evidence="6" id="KW-1185">Reference proteome</keyword>
<evidence type="ECO:0000313" key="5">
    <source>
        <dbReference type="EMBL" id="MCZ0858837.1"/>
    </source>
</evidence>
<feature type="region of interest" description="Disordered" evidence="3">
    <location>
        <begin position="29"/>
        <end position="62"/>
    </location>
</feature>
<evidence type="ECO:0000256" key="3">
    <source>
        <dbReference type="SAM" id="MobiDB-lite"/>
    </source>
</evidence>
<reference evidence="5" key="1">
    <citation type="submission" date="2022-10" db="EMBL/GenBank/DDBJ databases">
        <title>Genome sequence of Actinomyces israelii ATCC 10048.</title>
        <authorList>
            <person name="Watt R.M."/>
            <person name="Tong W.M."/>
        </authorList>
    </citation>
    <scope>NUCLEOTIDE SEQUENCE</scope>
    <source>
        <strain evidence="5">ATCC 10048</strain>
    </source>
</reference>
<proteinExistence type="predicted"/>
<feature type="compositionally biased region" description="Low complexity" evidence="3">
    <location>
        <begin position="34"/>
        <end position="62"/>
    </location>
</feature>
<dbReference type="Pfam" id="PF05481">
    <property type="entry name" value="Myco_19_kDa"/>
    <property type="match status" value="1"/>
</dbReference>
<name>A0ABT4IC57_9ACTO</name>
<evidence type="ECO:0000256" key="1">
    <source>
        <dbReference type="ARBA" id="ARBA00022475"/>
    </source>
</evidence>
<protein>
    <submittedName>
        <fullName evidence="5">Lipoprotein LpqH</fullName>
    </submittedName>
</protein>
<comment type="caution">
    <text evidence="5">The sequence shown here is derived from an EMBL/GenBank/DDBJ whole genome shotgun (WGS) entry which is preliminary data.</text>
</comment>
<feature type="signal peptide" evidence="4">
    <location>
        <begin position="1"/>
        <end position="16"/>
    </location>
</feature>
<dbReference type="Proteomes" id="UP001072034">
    <property type="component" value="Unassembled WGS sequence"/>
</dbReference>
<dbReference type="InterPro" id="IPR008691">
    <property type="entry name" value="LpqH"/>
</dbReference>
<feature type="chain" id="PRO_5047530470" evidence="4">
    <location>
        <begin position="17"/>
        <end position="171"/>
    </location>
</feature>
<sequence length="171" mass="16868">MNTMTVKTITTLSAAAALTLGLGACSHHDRGRAGDSSSATGATAGSAPSAGGPAGAESGSYSASIDGEPYTVDNPIITCDKDGDAMVLDVSSRYPGGAGDIMVVIDDGSVSLVTMGATSGRGIRYFDGGPGSVSATVSGSTYTITGEARYVDLDDPTASGSKPFDVTITCP</sequence>
<evidence type="ECO:0000313" key="6">
    <source>
        <dbReference type="Proteomes" id="UP001072034"/>
    </source>
</evidence>
<keyword evidence="1" id="KW-1003">Cell membrane</keyword>
<keyword evidence="4" id="KW-0732">Signal</keyword>
<keyword evidence="5" id="KW-0449">Lipoprotein</keyword>
<gene>
    <name evidence="5" type="ORF">OHJ16_12380</name>
</gene>
<accession>A0ABT4IC57</accession>
<dbReference type="PROSITE" id="PS51257">
    <property type="entry name" value="PROKAR_LIPOPROTEIN"/>
    <property type="match status" value="1"/>
</dbReference>
<dbReference type="EMBL" id="JAPTMY010000031">
    <property type="protein sequence ID" value="MCZ0858837.1"/>
    <property type="molecule type" value="Genomic_DNA"/>
</dbReference>
<organism evidence="5 6">
    <name type="scientific">Actinomyces israelii</name>
    <dbReference type="NCBI Taxonomy" id="1659"/>
    <lineage>
        <taxon>Bacteria</taxon>
        <taxon>Bacillati</taxon>
        <taxon>Actinomycetota</taxon>
        <taxon>Actinomycetes</taxon>
        <taxon>Actinomycetales</taxon>
        <taxon>Actinomycetaceae</taxon>
        <taxon>Actinomyces</taxon>
    </lineage>
</organism>
<evidence type="ECO:0000256" key="4">
    <source>
        <dbReference type="SAM" id="SignalP"/>
    </source>
</evidence>